<dbReference type="EMBL" id="VSRR010001927">
    <property type="protein sequence ID" value="MPC28520.1"/>
    <property type="molecule type" value="Genomic_DNA"/>
</dbReference>
<protein>
    <submittedName>
        <fullName evidence="1">Uncharacterized protein</fullName>
    </submittedName>
</protein>
<keyword evidence="2" id="KW-1185">Reference proteome</keyword>
<reference evidence="1 2" key="1">
    <citation type="submission" date="2019-05" db="EMBL/GenBank/DDBJ databases">
        <title>Another draft genome of Portunus trituberculatus and its Hox gene families provides insights of decapod evolution.</title>
        <authorList>
            <person name="Jeong J.-H."/>
            <person name="Song I."/>
            <person name="Kim S."/>
            <person name="Choi T."/>
            <person name="Kim D."/>
            <person name="Ryu S."/>
            <person name="Kim W."/>
        </authorList>
    </citation>
    <scope>NUCLEOTIDE SEQUENCE [LARGE SCALE GENOMIC DNA]</scope>
    <source>
        <tissue evidence="1">Muscle</tissue>
    </source>
</reference>
<evidence type="ECO:0000313" key="1">
    <source>
        <dbReference type="EMBL" id="MPC28520.1"/>
    </source>
</evidence>
<sequence length="63" mass="6891">MTEELEVGNLPLYFTDHVQVFNGFAVEDFNGNFSAGNGLGARRLSLDWGIHGCCYARPSAVLL</sequence>
<organism evidence="1 2">
    <name type="scientific">Portunus trituberculatus</name>
    <name type="common">Swimming crab</name>
    <name type="synonym">Neptunus trituberculatus</name>
    <dbReference type="NCBI Taxonomy" id="210409"/>
    <lineage>
        <taxon>Eukaryota</taxon>
        <taxon>Metazoa</taxon>
        <taxon>Ecdysozoa</taxon>
        <taxon>Arthropoda</taxon>
        <taxon>Crustacea</taxon>
        <taxon>Multicrustacea</taxon>
        <taxon>Malacostraca</taxon>
        <taxon>Eumalacostraca</taxon>
        <taxon>Eucarida</taxon>
        <taxon>Decapoda</taxon>
        <taxon>Pleocyemata</taxon>
        <taxon>Brachyura</taxon>
        <taxon>Eubrachyura</taxon>
        <taxon>Portunoidea</taxon>
        <taxon>Portunidae</taxon>
        <taxon>Portuninae</taxon>
        <taxon>Portunus</taxon>
    </lineage>
</organism>
<dbReference type="Proteomes" id="UP000324222">
    <property type="component" value="Unassembled WGS sequence"/>
</dbReference>
<dbReference type="AlphaFoldDB" id="A0A5B7E3H3"/>
<comment type="caution">
    <text evidence="1">The sequence shown here is derived from an EMBL/GenBank/DDBJ whole genome shotgun (WGS) entry which is preliminary data.</text>
</comment>
<gene>
    <name evidence="1" type="ORF">E2C01_021726</name>
</gene>
<name>A0A5B7E3H3_PORTR</name>
<proteinExistence type="predicted"/>
<evidence type="ECO:0000313" key="2">
    <source>
        <dbReference type="Proteomes" id="UP000324222"/>
    </source>
</evidence>
<accession>A0A5B7E3H3</accession>